<dbReference type="GO" id="GO:0008800">
    <property type="term" value="F:beta-lactamase activity"/>
    <property type="evidence" value="ECO:0007669"/>
    <property type="project" value="InterPro"/>
</dbReference>
<keyword evidence="2" id="KW-1133">Transmembrane helix</keyword>
<dbReference type="InterPro" id="IPR012338">
    <property type="entry name" value="Beta-lactam/transpept-like"/>
</dbReference>
<dbReference type="Pfam" id="PF13354">
    <property type="entry name" value="Beta-lactamase2"/>
    <property type="match status" value="1"/>
</dbReference>
<dbReference type="Proteomes" id="UP000032946">
    <property type="component" value="Chromosome"/>
</dbReference>
<feature type="compositionally biased region" description="Low complexity" evidence="1">
    <location>
        <begin position="37"/>
        <end position="54"/>
    </location>
</feature>
<gene>
    <name evidence="4" type="ORF">ARTHRO_60581</name>
</gene>
<evidence type="ECO:0000256" key="2">
    <source>
        <dbReference type="SAM" id="Phobius"/>
    </source>
</evidence>
<dbReference type="GO" id="GO:0030655">
    <property type="term" value="P:beta-lactam antibiotic catabolic process"/>
    <property type="evidence" value="ECO:0007669"/>
    <property type="project" value="InterPro"/>
</dbReference>
<dbReference type="InterPro" id="IPR045155">
    <property type="entry name" value="Beta-lactam_cat"/>
</dbReference>
<dbReference type="PANTHER" id="PTHR35333">
    <property type="entry name" value="BETA-LACTAMASE"/>
    <property type="match status" value="1"/>
</dbReference>
<dbReference type="EMBL" id="FO818640">
    <property type="protein sequence ID" value="CDM97980.1"/>
    <property type="molecule type" value="Genomic_DNA"/>
</dbReference>
<feature type="region of interest" description="Disordered" evidence="1">
    <location>
        <begin position="1"/>
        <end position="143"/>
    </location>
</feature>
<dbReference type="InterPro" id="IPR000871">
    <property type="entry name" value="Beta-lactam_class-A"/>
</dbReference>
<dbReference type="GO" id="GO:0046677">
    <property type="term" value="P:response to antibiotic"/>
    <property type="evidence" value="ECO:0007669"/>
    <property type="project" value="InterPro"/>
</dbReference>
<accession>A0A9P1P1H8</accession>
<dbReference type="PANTHER" id="PTHR35333:SF4">
    <property type="entry name" value="SLR0121 PROTEIN"/>
    <property type="match status" value="1"/>
</dbReference>
<proteinExistence type="predicted"/>
<keyword evidence="2" id="KW-0812">Transmembrane</keyword>
<dbReference type="RefSeq" id="WP_008055435.1">
    <property type="nucleotide sequence ID" value="NZ_FO818640.1"/>
</dbReference>
<reference evidence="4 5" key="1">
    <citation type="submission" date="2014-02" db="EMBL/GenBank/DDBJ databases">
        <authorList>
            <person name="Genoscope - CEA"/>
        </authorList>
    </citation>
    <scope>NUCLEOTIDE SEQUENCE [LARGE SCALE GENOMIC DNA]</scope>
    <source>
        <strain evidence="4 5">PCC 8005</strain>
    </source>
</reference>
<dbReference type="SUPFAM" id="SSF56601">
    <property type="entry name" value="beta-lactamase/transpeptidase-like"/>
    <property type="match status" value="1"/>
</dbReference>
<feature type="transmembrane region" description="Helical" evidence="2">
    <location>
        <begin position="163"/>
        <end position="187"/>
    </location>
</feature>
<evidence type="ECO:0000256" key="1">
    <source>
        <dbReference type="SAM" id="MobiDB-lite"/>
    </source>
</evidence>
<sequence length="498" mass="54837">MAHRYPRRSFLSFVSQWGAKSRKSKGPQSRDQRRGRSPSPTSQSQSSSRRPVSPNLSPTGQIPPIHIPENGYFDPVLDQLRQKPPITRNRKKTPQLPPPNSRKRRRGKPTPRQGVSNGKPSNIVPLNRSITPQVYPPPQRTMQPLTPVKKRVVRRKSRRVSPIVYGTRLLILGIGIGVISGTVLSILNSLGRATAGASSIENLETQETSINSLTATRILPLSLQLNREIKDLKTQLELVAAASPDITPALMFLDLNTGGYVGLREQSKVPAASTIKVPILVAFFQAVDAGEIRLDEMLVMTENHQVGEAGIMQYQPPGTEYTALATATKMMTISDNTATNMIIERLGGFQVLNQKFRSWGLTDTLVRNPLPDIEGTNQTTPRDMVSLLSQIHQGGLLSMTSRDRLLRIMTETENNHLLPSGVSNGAVVAHKTGTLNIMLADVGIVDMPNGKRYILAILAQRNNGDTAAESMIQKMSRQVYQYLSQKTSETVTPELSDN</sequence>
<keyword evidence="2" id="KW-0472">Membrane</keyword>
<evidence type="ECO:0000313" key="5">
    <source>
        <dbReference type="Proteomes" id="UP000032946"/>
    </source>
</evidence>
<feature type="domain" description="Beta-lactamase class A catalytic" evidence="3">
    <location>
        <begin position="251"/>
        <end position="458"/>
    </location>
</feature>
<dbReference type="Gene3D" id="3.40.710.10">
    <property type="entry name" value="DD-peptidase/beta-lactamase superfamily"/>
    <property type="match status" value="1"/>
</dbReference>
<evidence type="ECO:0000313" key="4">
    <source>
        <dbReference type="EMBL" id="CDM97980.1"/>
    </source>
</evidence>
<evidence type="ECO:0000259" key="3">
    <source>
        <dbReference type="Pfam" id="PF13354"/>
    </source>
</evidence>
<keyword evidence="5" id="KW-1185">Reference proteome</keyword>
<protein>
    <recommendedName>
        <fullName evidence="3">Beta-lactamase class A catalytic domain-containing protein</fullName>
    </recommendedName>
</protein>
<name>A0A9P1P1H8_9CYAN</name>
<organism evidence="4 5">
    <name type="scientific">Limnospira indica PCC 8005</name>
    <dbReference type="NCBI Taxonomy" id="376219"/>
    <lineage>
        <taxon>Bacteria</taxon>
        <taxon>Bacillati</taxon>
        <taxon>Cyanobacteriota</taxon>
        <taxon>Cyanophyceae</taxon>
        <taxon>Oscillatoriophycideae</taxon>
        <taxon>Oscillatoriales</taxon>
        <taxon>Sirenicapillariaceae</taxon>
        <taxon>Limnospira</taxon>
    </lineage>
</organism>
<dbReference type="AlphaFoldDB" id="A0A9P1P1H8"/>